<dbReference type="Pfam" id="PF07734">
    <property type="entry name" value="FBA_1"/>
    <property type="match status" value="1"/>
</dbReference>
<dbReference type="Pfam" id="PF00646">
    <property type="entry name" value="F-box"/>
    <property type="match status" value="1"/>
</dbReference>
<dbReference type="SUPFAM" id="SSF81383">
    <property type="entry name" value="F-box domain"/>
    <property type="match status" value="1"/>
</dbReference>
<reference evidence="3" key="2">
    <citation type="submission" date="2025-08" db="UniProtKB">
        <authorList>
            <consortium name="RefSeq"/>
        </authorList>
    </citation>
    <scope>IDENTIFICATION</scope>
    <source>
        <tissue evidence="3">Leaf</tissue>
    </source>
</reference>
<gene>
    <name evidence="3" type="primary">LOC104748604</name>
</gene>
<dbReference type="RefSeq" id="XP_019092309.1">
    <property type="nucleotide sequence ID" value="XM_019236764.1"/>
</dbReference>
<sequence length="363" mass="42392">MRISDVPAELLEDILSRLPTTSLKTIRFTCKRWNCLIKKNPRFLQASKQSLVLVLKEYKVWRMSVNHDVAAPSKEFDGALSLKDWRFDSEQVDIAAVFHCDGLLLCTTKDNRLVVWNPYLEQTKWIHLKTDHKRDSKFALGYQNTNKSCRSYKILRCWDGYEPNHHVSTVEIYEICSCSWRVLDNVPLDCFIEPNTGVSLKGNTYWLATDEKTDFLLRFDFTTERFKRFCLPPIQNHGKMVLSVVGEEQLLVLLQSYHKLDIEIWMADDDDIDSDAALLWSIYIKVDFKRLSTYFSFPVCWSFLIHEGKEKALCCTIGSYETSSNMVNITGLHDTYYAEIHDEDFTNWQRPIVFSYVPSLVEI</sequence>
<dbReference type="SUPFAM" id="SSF50965">
    <property type="entry name" value="Galactose oxidase, central domain"/>
    <property type="match status" value="1"/>
</dbReference>
<proteinExistence type="predicted"/>
<organism evidence="2 3">
    <name type="scientific">Camelina sativa</name>
    <name type="common">False flax</name>
    <name type="synonym">Myagrum sativum</name>
    <dbReference type="NCBI Taxonomy" id="90675"/>
    <lineage>
        <taxon>Eukaryota</taxon>
        <taxon>Viridiplantae</taxon>
        <taxon>Streptophyta</taxon>
        <taxon>Embryophyta</taxon>
        <taxon>Tracheophyta</taxon>
        <taxon>Spermatophyta</taxon>
        <taxon>Magnoliopsida</taxon>
        <taxon>eudicotyledons</taxon>
        <taxon>Gunneridae</taxon>
        <taxon>Pentapetalae</taxon>
        <taxon>rosids</taxon>
        <taxon>malvids</taxon>
        <taxon>Brassicales</taxon>
        <taxon>Brassicaceae</taxon>
        <taxon>Camelineae</taxon>
        <taxon>Camelina</taxon>
    </lineage>
</organism>
<dbReference type="InterPro" id="IPR050796">
    <property type="entry name" value="SCF_F-box_component"/>
</dbReference>
<evidence type="ECO:0000259" key="1">
    <source>
        <dbReference type="PROSITE" id="PS50181"/>
    </source>
</evidence>
<evidence type="ECO:0000313" key="3">
    <source>
        <dbReference type="RefSeq" id="XP_019092309.1"/>
    </source>
</evidence>
<dbReference type="InterPro" id="IPR001810">
    <property type="entry name" value="F-box_dom"/>
</dbReference>
<dbReference type="SMART" id="SM00256">
    <property type="entry name" value="FBOX"/>
    <property type="match status" value="1"/>
</dbReference>
<dbReference type="PROSITE" id="PS50181">
    <property type="entry name" value="FBOX"/>
    <property type="match status" value="1"/>
</dbReference>
<dbReference type="Gene3D" id="1.20.1280.50">
    <property type="match status" value="1"/>
</dbReference>
<dbReference type="InterPro" id="IPR006527">
    <property type="entry name" value="F-box-assoc_dom_typ1"/>
</dbReference>
<dbReference type="InterPro" id="IPR011043">
    <property type="entry name" value="Gal_Oxase/kelch_b-propeller"/>
</dbReference>
<dbReference type="PANTHER" id="PTHR31672">
    <property type="entry name" value="BNACNNG10540D PROTEIN"/>
    <property type="match status" value="1"/>
</dbReference>
<dbReference type="InterPro" id="IPR017451">
    <property type="entry name" value="F-box-assoc_interact_dom"/>
</dbReference>
<dbReference type="InterPro" id="IPR036047">
    <property type="entry name" value="F-box-like_dom_sf"/>
</dbReference>
<feature type="domain" description="F-box" evidence="1">
    <location>
        <begin position="1"/>
        <end position="46"/>
    </location>
</feature>
<name>A0ABM1QZX1_CAMSA</name>
<accession>A0ABM1QZX1</accession>
<keyword evidence="2" id="KW-1185">Reference proteome</keyword>
<dbReference type="NCBIfam" id="TIGR01640">
    <property type="entry name" value="F_box_assoc_1"/>
    <property type="match status" value="1"/>
</dbReference>
<protein>
    <submittedName>
        <fullName evidence="3">F-box only protein 9</fullName>
    </submittedName>
</protein>
<evidence type="ECO:0000313" key="2">
    <source>
        <dbReference type="Proteomes" id="UP000694864"/>
    </source>
</evidence>
<dbReference type="Proteomes" id="UP000694864">
    <property type="component" value="Chromosome 15"/>
</dbReference>
<dbReference type="GeneID" id="104748604"/>
<dbReference type="PANTHER" id="PTHR31672:SF13">
    <property type="entry name" value="F-BOX PROTEIN CPR30-LIKE"/>
    <property type="match status" value="1"/>
</dbReference>
<reference evidence="2" key="1">
    <citation type="journal article" date="2014" name="Nat. Commun.">
        <title>The emerging biofuel crop Camelina sativa retains a highly undifferentiated hexaploid genome structure.</title>
        <authorList>
            <person name="Kagale S."/>
            <person name="Koh C."/>
            <person name="Nixon J."/>
            <person name="Bollina V."/>
            <person name="Clarke W.E."/>
            <person name="Tuteja R."/>
            <person name="Spillane C."/>
            <person name="Robinson S.J."/>
            <person name="Links M.G."/>
            <person name="Clarke C."/>
            <person name="Higgins E.E."/>
            <person name="Huebert T."/>
            <person name="Sharpe A.G."/>
            <person name="Parkin I.A."/>
        </authorList>
    </citation>
    <scope>NUCLEOTIDE SEQUENCE [LARGE SCALE GENOMIC DNA]</scope>
    <source>
        <strain evidence="2">cv. DH55</strain>
    </source>
</reference>